<dbReference type="SMART" id="SM00702">
    <property type="entry name" value="P4Hc"/>
    <property type="match status" value="1"/>
</dbReference>
<dbReference type="GO" id="GO:0071456">
    <property type="term" value="P:cellular response to hypoxia"/>
    <property type="evidence" value="ECO:0007669"/>
    <property type="project" value="TreeGrafter"/>
</dbReference>
<feature type="domain" description="Fe2OG dioxygenase" evidence="7">
    <location>
        <begin position="111"/>
        <end position="211"/>
    </location>
</feature>
<organism evidence="8 9">
    <name type="scientific">Runella rosea</name>
    <dbReference type="NCBI Taxonomy" id="2259595"/>
    <lineage>
        <taxon>Bacteria</taxon>
        <taxon>Pseudomonadati</taxon>
        <taxon>Bacteroidota</taxon>
        <taxon>Cytophagia</taxon>
        <taxon>Cytophagales</taxon>
        <taxon>Spirosomataceae</taxon>
        <taxon>Runella</taxon>
    </lineage>
</organism>
<evidence type="ECO:0000256" key="3">
    <source>
        <dbReference type="ARBA" id="ARBA00022896"/>
    </source>
</evidence>
<comment type="cofactor">
    <cofactor evidence="1">
        <name>L-ascorbate</name>
        <dbReference type="ChEBI" id="CHEBI:38290"/>
    </cofactor>
</comment>
<sequence>MRVICWKTTWLSIQTMELFDNLMDSLSGQSYGVIDSFLTSEEINGLVINLRKRHAAGSFKEAGIGQGSGQHIQVLVRGDQILWLEEFSVVEIEQVYYKKINALIQSLNQSCYLGLKDFEFHYALYPIGAFYKRHLDRFKTDSHRKISVVCYLNEDWQATDGGELVIYLPNKPPVKISPVGGRLVCFEADILEHEVLPATHERLSLTGWLKTY</sequence>
<dbReference type="InterPro" id="IPR051559">
    <property type="entry name" value="HIF_prolyl_hydroxylases"/>
</dbReference>
<reference evidence="8 9" key="1">
    <citation type="submission" date="2018-07" db="EMBL/GenBank/DDBJ databases">
        <title>Genome sequencing of Runella.</title>
        <authorList>
            <person name="Baek M.-G."/>
            <person name="Yi H."/>
        </authorList>
    </citation>
    <scope>NUCLEOTIDE SEQUENCE [LARGE SCALE GENOMIC DNA]</scope>
    <source>
        <strain evidence="8 9">HYN0085</strain>
    </source>
</reference>
<evidence type="ECO:0000256" key="5">
    <source>
        <dbReference type="ARBA" id="ARBA00023002"/>
    </source>
</evidence>
<dbReference type="AlphaFoldDB" id="A0A344TG52"/>
<dbReference type="KEGG" id="run:DR864_07690"/>
<gene>
    <name evidence="8" type="ORF">DR864_07690</name>
</gene>
<evidence type="ECO:0000256" key="4">
    <source>
        <dbReference type="ARBA" id="ARBA00022964"/>
    </source>
</evidence>
<dbReference type="InterPro" id="IPR005123">
    <property type="entry name" value="Oxoglu/Fe-dep_dioxygenase_dom"/>
</dbReference>
<evidence type="ECO:0000256" key="6">
    <source>
        <dbReference type="ARBA" id="ARBA00023004"/>
    </source>
</evidence>
<name>A0A344TG52_9BACT</name>
<dbReference type="GO" id="GO:0008198">
    <property type="term" value="F:ferrous iron binding"/>
    <property type="evidence" value="ECO:0007669"/>
    <property type="project" value="TreeGrafter"/>
</dbReference>
<keyword evidence="9" id="KW-1185">Reference proteome</keyword>
<dbReference type="PANTHER" id="PTHR12907:SF26">
    <property type="entry name" value="HIF PROLYL HYDROXYLASE, ISOFORM C"/>
    <property type="match status" value="1"/>
</dbReference>
<dbReference type="Pfam" id="PF13640">
    <property type="entry name" value="2OG-FeII_Oxy_3"/>
    <property type="match status" value="1"/>
</dbReference>
<dbReference type="InterPro" id="IPR006620">
    <property type="entry name" value="Pro_4_hyd_alph"/>
</dbReference>
<evidence type="ECO:0000256" key="1">
    <source>
        <dbReference type="ARBA" id="ARBA00001961"/>
    </source>
</evidence>
<keyword evidence="5" id="KW-0560">Oxidoreductase</keyword>
<keyword evidence="3" id="KW-0847">Vitamin C</keyword>
<dbReference type="InterPro" id="IPR044862">
    <property type="entry name" value="Pro_4_hyd_alph_FE2OG_OXY"/>
</dbReference>
<keyword evidence="2" id="KW-0479">Metal-binding</keyword>
<dbReference type="GO" id="GO:0031543">
    <property type="term" value="F:peptidyl-proline dioxygenase activity"/>
    <property type="evidence" value="ECO:0007669"/>
    <property type="project" value="TreeGrafter"/>
</dbReference>
<dbReference type="GO" id="GO:0031418">
    <property type="term" value="F:L-ascorbic acid binding"/>
    <property type="evidence" value="ECO:0007669"/>
    <property type="project" value="UniProtKB-KW"/>
</dbReference>
<evidence type="ECO:0000259" key="7">
    <source>
        <dbReference type="PROSITE" id="PS51471"/>
    </source>
</evidence>
<dbReference type="PROSITE" id="PS51471">
    <property type="entry name" value="FE2OG_OXY"/>
    <property type="match status" value="1"/>
</dbReference>
<dbReference type="Gene3D" id="2.60.120.620">
    <property type="entry name" value="q2cbj1_9rhob like domain"/>
    <property type="match status" value="1"/>
</dbReference>
<evidence type="ECO:0000313" key="9">
    <source>
        <dbReference type="Proteomes" id="UP000251993"/>
    </source>
</evidence>
<dbReference type="Proteomes" id="UP000251993">
    <property type="component" value="Chromosome"/>
</dbReference>
<proteinExistence type="predicted"/>
<dbReference type="PANTHER" id="PTHR12907">
    <property type="entry name" value="EGL NINE HOMOLOG-RELATED"/>
    <property type="match status" value="1"/>
</dbReference>
<keyword evidence="4" id="KW-0223">Dioxygenase</keyword>
<accession>A0A344TG52</accession>
<dbReference type="OrthoDB" id="9783171at2"/>
<evidence type="ECO:0000313" key="8">
    <source>
        <dbReference type="EMBL" id="AXE17623.1"/>
    </source>
</evidence>
<evidence type="ECO:0000256" key="2">
    <source>
        <dbReference type="ARBA" id="ARBA00022723"/>
    </source>
</evidence>
<dbReference type="EMBL" id="CP030850">
    <property type="protein sequence ID" value="AXE17623.1"/>
    <property type="molecule type" value="Genomic_DNA"/>
</dbReference>
<protein>
    <submittedName>
        <fullName evidence="8">Oxidoreductase</fullName>
    </submittedName>
</protein>
<keyword evidence="6" id="KW-0408">Iron</keyword>